<feature type="domain" description="HTH gntR-type" evidence="4">
    <location>
        <begin position="1"/>
        <end position="64"/>
    </location>
</feature>
<dbReference type="InterPro" id="IPR036390">
    <property type="entry name" value="WH_DNA-bd_sf"/>
</dbReference>
<evidence type="ECO:0000259" key="4">
    <source>
        <dbReference type="PROSITE" id="PS50949"/>
    </source>
</evidence>
<evidence type="ECO:0000313" key="5">
    <source>
        <dbReference type="EMBL" id="HIW99740.1"/>
    </source>
</evidence>
<dbReference type="Pfam" id="PF00392">
    <property type="entry name" value="GntR"/>
    <property type="match status" value="1"/>
</dbReference>
<dbReference type="SUPFAM" id="SSF46785">
    <property type="entry name" value="Winged helix' DNA-binding domain"/>
    <property type="match status" value="1"/>
</dbReference>
<dbReference type="InterPro" id="IPR000524">
    <property type="entry name" value="Tscrpt_reg_HTH_GntR"/>
</dbReference>
<dbReference type="GO" id="GO:0003677">
    <property type="term" value="F:DNA binding"/>
    <property type="evidence" value="ECO:0007669"/>
    <property type="project" value="UniProtKB-KW"/>
</dbReference>
<dbReference type="InterPro" id="IPR036388">
    <property type="entry name" value="WH-like_DNA-bd_sf"/>
</dbReference>
<organism evidence="5 6">
    <name type="scientific">Candidatus Nesterenkonia stercoripullorum</name>
    <dbReference type="NCBI Taxonomy" id="2838701"/>
    <lineage>
        <taxon>Bacteria</taxon>
        <taxon>Bacillati</taxon>
        <taxon>Actinomycetota</taxon>
        <taxon>Actinomycetes</taxon>
        <taxon>Micrococcales</taxon>
        <taxon>Micrococcaceae</taxon>
        <taxon>Nesterenkonia</taxon>
    </lineage>
</organism>
<keyword evidence="3" id="KW-0804">Transcription</keyword>
<sequence>MDDFFALLVKEGTPTDHGLRLPTERDLAELGGLSRATVREYLAALRIMGLLTKVHGSANVLHRPTGESAGAIYSVLLQLQHVTFADVDEAREMFEIGMIRFVARRIAPGDIERLRLQVREMSEASAAGNNDAAIEADLAFHRLLFRSLSNPIVDFAFDGLRVSLRDTLRVRRAQALTAEVLANNGTRPCEFKTDAVHTQIVEALEAHDGEAAVAAMALHYEQFRDLVTEAPLTKGQHR</sequence>
<name>A0A9D2A758_9MICC</name>
<dbReference type="InterPro" id="IPR008920">
    <property type="entry name" value="TF_FadR/GntR_C"/>
</dbReference>
<reference evidence="5" key="2">
    <citation type="submission" date="2021-04" db="EMBL/GenBank/DDBJ databases">
        <authorList>
            <person name="Gilroy R."/>
        </authorList>
    </citation>
    <scope>NUCLEOTIDE SEQUENCE</scope>
    <source>
        <strain evidence="5">ChiHejej3B27-3195</strain>
    </source>
</reference>
<dbReference type="PANTHER" id="PTHR43537:SF51">
    <property type="entry name" value="HTH-TYPE TRANSCRIPTIONAL REGULATOR LGOR-RELATED"/>
    <property type="match status" value="1"/>
</dbReference>
<dbReference type="GO" id="GO:0003700">
    <property type="term" value="F:DNA-binding transcription factor activity"/>
    <property type="evidence" value="ECO:0007669"/>
    <property type="project" value="InterPro"/>
</dbReference>
<accession>A0A9D2A758</accession>
<dbReference type="AlphaFoldDB" id="A0A9D2A758"/>
<evidence type="ECO:0000256" key="2">
    <source>
        <dbReference type="ARBA" id="ARBA00023125"/>
    </source>
</evidence>
<reference evidence="5" key="1">
    <citation type="journal article" date="2021" name="PeerJ">
        <title>Extensive microbial diversity within the chicken gut microbiome revealed by metagenomics and culture.</title>
        <authorList>
            <person name="Gilroy R."/>
            <person name="Ravi A."/>
            <person name="Getino M."/>
            <person name="Pursley I."/>
            <person name="Horton D.L."/>
            <person name="Alikhan N.F."/>
            <person name="Baker D."/>
            <person name="Gharbi K."/>
            <person name="Hall N."/>
            <person name="Watson M."/>
            <person name="Adriaenssens E.M."/>
            <person name="Foster-Nyarko E."/>
            <person name="Jarju S."/>
            <person name="Secka A."/>
            <person name="Antonio M."/>
            <person name="Oren A."/>
            <person name="Chaudhuri R.R."/>
            <person name="La Ragione R."/>
            <person name="Hildebrand F."/>
            <person name="Pallen M.J."/>
        </authorList>
    </citation>
    <scope>NUCLEOTIDE SEQUENCE</scope>
    <source>
        <strain evidence="5">ChiHejej3B27-3195</strain>
    </source>
</reference>
<dbReference type="SMART" id="SM00895">
    <property type="entry name" value="FCD"/>
    <property type="match status" value="1"/>
</dbReference>
<dbReference type="PANTHER" id="PTHR43537">
    <property type="entry name" value="TRANSCRIPTIONAL REGULATOR, GNTR FAMILY"/>
    <property type="match status" value="1"/>
</dbReference>
<evidence type="ECO:0000256" key="3">
    <source>
        <dbReference type="ARBA" id="ARBA00023163"/>
    </source>
</evidence>
<dbReference type="SUPFAM" id="SSF48008">
    <property type="entry name" value="GntR ligand-binding domain-like"/>
    <property type="match status" value="1"/>
</dbReference>
<comment type="caution">
    <text evidence="5">The sequence shown here is derived from an EMBL/GenBank/DDBJ whole genome shotgun (WGS) entry which is preliminary data.</text>
</comment>
<dbReference type="PRINTS" id="PR00035">
    <property type="entry name" value="HTHGNTR"/>
</dbReference>
<evidence type="ECO:0000256" key="1">
    <source>
        <dbReference type="ARBA" id="ARBA00023015"/>
    </source>
</evidence>
<dbReference type="Gene3D" id="1.10.10.10">
    <property type="entry name" value="Winged helix-like DNA-binding domain superfamily/Winged helix DNA-binding domain"/>
    <property type="match status" value="1"/>
</dbReference>
<keyword evidence="1" id="KW-0805">Transcription regulation</keyword>
<dbReference type="EMBL" id="DXGD01000233">
    <property type="protein sequence ID" value="HIW99740.1"/>
    <property type="molecule type" value="Genomic_DNA"/>
</dbReference>
<gene>
    <name evidence="5" type="ORF">H9871_06320</name>
</gene>
<protein>
    <submittedName>
        <fullName evidence="5">FCD domain-containing protein</fullName>
    </submittedName>
</protein>
<dbReference type="Pfam" id="PF07729">
    <property type="entry name" value="FCD"/>
    <property type="match status" value="1"/>
</dbReference>
<dbReference type="PROSITE" id="PS50949">
    <property type="entry name" value="HTH_GNTR"/>
    <property type="match status" value="1"/>
</dbReference>
<dbReference type="Proteomes" id="UP000824151">
    <property type="component" value="Unassembled WGS sequence"/>
</dbReference>
<dbReference type="Gene3D" id="1.20.120.530">
    <property type="entry name" value="GntR ligand-binding domain-like"/>
    <property type="match status" value="1"/>
</dbReference>
<dbReference type="InterPro" id="IPR011711">
    <property type="entry name" value="GntR_C"/>
</dbReference>
<keyword evidence="2" id="KW-0238">DNA-binding</keyword>
<proteinExistence type="predicted"/>
<evidence type="ECO:0000313" key="6">
    <source>
        <dbReference type="Proteomes" id="UP000824151"/>
    </source>
</evidence>